<dbReference type="RefSeq" id="WP_055118779.1">
    <property type="nucleotide sequence ID" value="NZ_CXWA01000008.1"/>
</dbReference>
<evidence type="ECO:0000313" key="2">
    <source>
        <dbReference type="EMBL" id="CTQ75225.1"/>
    </source>
</evidence>
<evidence type="ECO:0000256" key="1">
    <source>
        <dbReference type="SAM" id="MobiDB-lite"/>
    </source>
</evidence>
<accession>A0A0M7AJ90</accession>
<gene>
    <name evidence="2" type="ORF">LA5096_04279</name>
</gene>
<dbReference type="AlphaFoldDB" id="A0A0M7AJ90"/>
<name>A0A0M7AJ90_9HYPH</name>
<dbReference type="GeneID" id="97671583"/>
<proteinExistence type="predicted"/>
<keyword evidence="3" id="KW-1185">Reference proteome</keyword>
<dbReference type="OrthoDB" id="9800461at2"/>
<protein>
    <recommendedName>
        <fullName evidence="4">DUF3052 domain-containing protein</fullName>
    </recommendedName>
</protein>
<dbReference type="EMBL" id="CXWC01000012">
    <property type="protein sequence ID" value="CTQ75225.1"/>
    <property type="molecule type" value="Genomic_DNA"/>
</dbReference>
<dbReference type="InterPro" id="IPR021412">
    <property type="entry name" value="DUF3052"/>
</dbReference>
<dbReference type="STRING" id="311410.LA5095_04424"/>
<evidence type="ECO:0008006" key="4">
    <source>
        <dbReference type="Google" id="ProtNLM"/>
    </source>
</evidence>
<feature type="compositionally biased region" description="Polar residues" evidence="1">
    <location>
        <begin position="147"/>
        <end position="161"/>
    </location>
</feature>
<evidence type="ECO:0000313" key="3">
    <source>
        <dbReference type="Proteomes" id="UP000049983"/>
    </source>
</evidence>
<dbReference type="Proteomes" id="UP000049983">
    <property type="component" value="Unassembled WGS sequence"/>
</dbReference>
<feature type="region of interest" description="Disordered" evidence="1">
    <location>
        <begin position="141"/>
        <end position="161"/>
    </location>
</feature>
<dbReference type="Pfam" id="PF11253">
    <property type="entry name" value="DUF3052"/>
    <property type="match status" value="1"/>
</dbReference>
<reference evidence="3" key="1">
    <citation type="submission" date="2015-07" db="EMBL/GenBank/DDBJ databases">
        <authorList>
            <person name="Rodrigo-Torres Lidia"/>
            <person name="Arahal R.David."/>
        </authorList>
    </citation>
    <scope>NUCLEOTIDE SEQUENCE [LARGE SCALE GENOMIC DNA]</scope>
    <source>
        <strain evidence="3">CECT 5096</strain>
    </source>
</reference>
<organism evidence="2 3">
    <name type="scientific">Roseibium album</name>
    <dbReference type="NCBI Taxonomy" id="311410"/>
    <lineage>
        <taxon>Bacteria</taxon>
        <taxon>Pseudomonadati</taxon>
        <taxon>Pseudomonadota</taxon>
        <taxon>Alphaproteobacteria</taxon>
        <taxon>Hyphomicrobiales</taxon>
        <taxon>Stappiaceae</taxon>
        <taxon>Roseibium</taxon>
    </lineage>
</organism>
<sequence length="161" mass="17744">MTQTGYSGRPLSRKLGLKPGMTCWRAEMPEDIADLLNAQEPGQLVMASPTPMLDCAHVFVREKDVLSLHLADLRDLLAPDGMIWVSWPKKSSKMPTTVTEDVIRDICLPMGLVDVKVCAVDTVWSGLKLVIRKEKRAEQKEKLAVQASRSAGNQSGQSNGR</sequence>